<dbReference type="Proteomes" id="UP000622580">
    <property type="component" value="Unassembled WGS sequence"/>
</dbReference>
<accession>A0A941HX51</accession>
<protein>
    <recommendedName>
        <fullName evidence="3">HTH iclR-type domain-containing protein</fullName>
    </recommendedName>
</protein>
<organism evidence="1 2">
    <name type="scientific">Phenylobacterium glaciei</name>
    <dbReference type="NCBI Taxonomy" id="2803784"/>
    <lineage>
        <taxon>Bacteria</taxon>
        <taxon>Pseudomonadati</taxon>
        <taxon>Pseudomonadota</taxon>
        <taxon>Alphaproteobacteria</taxon>
        <taxon>Caulobacterales</taxon>
        <taxon>Caulobacteraceae</taxon>
        <taxon>Phenylobacterium</taxon>
    </lineage>
</organism>
<dbReference type="Gene3D" id="1.10.10.10">
    <property type="entry name" value="Winged helix-like DNA-binding domain superfamily/Winged helix DNA-binding domain"/>
    <property type="match status" value="1"/>
</dbReference>
<dbReference type="EMBL" id="JAGSGD010000001">
    <property type="protein sequence ID" value="MBR7619952.1"/>
    <property type="molecule type" value="Genomic_DNA"/>
</dbReference>
<reference evidence="1" key="1">
    <citation type="submission" date="2021-04" db="EMBL/GenBank/DDBJ databases">
        <title>Draft genome assembly of strain Phenylobacterium sp. 20VBR1 using MiniION and Illumina platforms.</title>
        <authorList>
            <person name="Thomas F.A."/>
            <person name="Krishnan K.P."/>
            <person name="Sinha R.K."/>
        </authorList>
    </citation>
    <scope>NUCLEOTIDE SEQUENCE</scope>
    <source>
        <strain evidence="1">20VBR1</strain>
    </source>
</reference>
<dbReference type="InterPro" id="IPR036388">
    <property type="entry name" value="WH-like_DNA-bd_sf"/>
</dbReference>
<dbReference type="InterPro" id="IPR036390">
    <property type="entry name" value="WH_DNA-bd_sf"/>
</dbReference>
<sequence>MSVGDQALEPNEKIAAIVTAELLLRIACSMNKEFGADYNGFIVYLTILATGVGRVFRADGFDPSVDPDLVGLVNAQGISRAGVSRTTGIPKETVRRKVEDLIARGLVRESSKDGSLKPNFEAPAPNFTDHIARNTISIRRFAHELRRHAGMEF</sequence>
<keyword evidence="2" id="KW-1185">Reference proteome</keyword>
<dbReference type="AlphaFoldDB" id="A0A941HX51"/>
<dbReference type="RefSeq" id="WP_215340564.1">
    <property type="nucleotide sequence ID" value="NZ_JAGSGD010000001.1"/>
</dbReference>
<evidence type="ECO:0008006" key="3">
    <source>
        <dbReference type="Google" id="ProtNLM"/>
    </source>
</evidence>
<dbReference type="SUPFAM" id="SSF46785">
    <property type="entry name" value="Winged helix' DNA-binding domain"/>
    <property type="match status" value="1"/>
</dbReference>
<gene>
    <name evidence="1" type="ORF">JKL49_11180</name>
</gene>
<comment type="caution">
    <text evidence="1">The sequence shown here is derived from an EMBL/GenBank/DDBJ whole genome shotgun (WGS) entry which is preliminary data.</text>
</comment>
<proteinExistence type="predicted"/>
<evidence type="ECO:0000313" key="2">
    <source>
        <dbReference type="Proteomes" id="UP000622580"/>
    </source>
</evidence>
<evidence type="ECO:0000313" key="1">
    <source>
        <dbReference type="EMBL" id="MBR7619952.1"/>
    </source>
</evidence>
<name>A0A941HX51_9CAUL</name>